<name>A0A2T0A0Y8_RHOTO</name>
<dbReference type="Proteomes" id="UP000239560">
    <property type="component" value="Unassembled WGS sequence"/>
</dbReference>
<reference evidence="2 3" key="1">
    <citation type="journal article" date="2018" name="Elife">
        <title>Functional genomics of lipid metabolism in the oleaginous yeast Rhodosporidium toruloides.</title>
        <authorList>
            <person name="Coradetti S.T."/>
            <person name="Pinel D."/>
            <person name="Geiselman G."/>
            <person name="Ito M."/>
            <person name="Mondo S."/>
            <person name="Reilly M.C."/>
            <person name="Cheng Y.F."/>
            <person name="Bauer S."/>
            <person name="Grigoriev I."/>
            <person name="Gladden J.M."/>
            <person name="Simmons B.A."/>
            <person name="Brem R."/>
            <person name="Arkin A.P."/>
            <person name="Skerker J.M."/>
        </authorList>
    </citation>
    <scope>NUCLEOTIDE SEQUENCE [LARGE SCALE GENOMIC DNA]</scope>
    <source>
        <strain evidence="2 3">NBRC 0880</strain>
    </source>
</reference>
<comment type="caution">
    <text evidence="2">The sequence shown here is derived from an EMBL/GenBank/DDBJ whole genome shotgun (WGS) entry which is preliminary data.</text>
</comment>
<evidence type="ECO:0000313" key="3">
    <source>
        <dbReference type="Proteomes" id="UP000239560"/>
    </source>
</evidence>
<organism evidence="2 3">
    <name type="scientific">Rhodotorula toruloides</name>
    <name type="common">Yeast</name>
    <name type="synonym">Rhodosporidium toruloides</name>
    <dbReference type="NCBI Taxonomy" id="5286"/>
    <lineage>
        <taxon>Eukaryota</taxon>
        <taxon>Fungi</taxon>
        <taxon>Dikarya</taxon>
        <taxon>Basidiomycota</taxon>
        <taxon>Pucciniomycotina</taxon>
        <taxon>Microbotryomycetes</taxon>
        <taxon>Sporidiobolales</taxon>
        <taxon>Sporidiobolaceae</taxon>
        <taxon>Rhodotorula</taxon>
    </lineage>
</organism>
<proteinExistence type="predicted"/>
<accession>A0A2T0A0Y8</accession>
<feature type="region of interest" description="Disordered" evidence="1">
    <location>
        <begin position="12"/>
        <end position="76"/>
    </location>
</feature>
<protein>
    <submittedName>
        <fullName evidence="2">Uncharacterized protein</fullName>
    </submittedName>
</protein>
<evidence type="ECO:0000256" key="1">
    <source>
        <dbReference type="SAM" id="MobiDB-lite"/>
    </source>
</evidence>
<dbReference type="AlphaFoldDB" id="A0A2T0A0Y8"/>
<sequence>MLRTPILRAFTRSKSTLARPAGETGSAAAAVASRESSSAGESGASSTHSDRTLHASNPSKVHSDSHTPHDRPSRKDPAEAYKQLLEERFGGGDAAALGTLVNGQPEGLAPNGKSSFLSLVNGENAVNEKLSRSQEEHVPPDLIRSVRLVDFVHIRSPLVRSFVRTFASQDSLLFPVGRLVTALQGLSETRELHGVMNGEMSEEKSATFPASRRCSRQELLTTSQLSSLAL</sequence>
<dbReference type="OrthoDB" id="2529972at2759"/>
<feature type="compositionally biased region" description="Basic and acidic residues" evidence="1">
    <location>
        <begin position="61"/>
        <end position="76"/>
    </location>
</feature>
<evidence type="ECO:0000313" key="2">
    <source>
        <dbReference type="EMBL" id="PRQ71664.1"/>
    </source>
</evidence>
<feature type="compositionally biased region" description="Low complexity" evidence="1">
    <location>
        <begin position="21"/>
        <end position="46"/>
    </location>
</feature>
<gene>
    <name evidence="2" type="ORF">AAT19DRAFT_9779</name>
</gene>
<dbReference type="EMBL" id="LCTV02000011">
    <property type="protein sequence ID" value="PRQ71664.1"/>
    <property type="molecule type" value="Genomic_DNA"/>
</dbReference>